<proteinExistence type="predicted"/>
<dbReference type="GO" id="GO:0016491">
    <property type="term" value="F:oxidoreductase activity"/>
    <property type="evidence" value="ECO:0007669"/>
    <property type="project" value="TreeGrafter"/>
</dbReference>
<sequence length="116" mass="12681">MKSILVGLVFTIIPILVTFLQFFNLCVDYVKNDVLFPSFTDGETYDFIVVGSGSAGAVLINRLSKHHKVLALEAGGSANFLTGIPGMAMLMLHQPSVDWKHQTVPQNKSCLNLNSQ</sequence>
<dbReference type="GO" id="GO:0050660">
    <property type="term" value="F:flavin adenine dinucleotide binding"/>
    <property type="evidence" value="ECO:0007669"/>
    <property type="project" value="InterPro"/>
</dbReference>
<feature type="transmembrane region" description="Helical" evidence="1">
    <location>
        <begin position="70"/>
        <end position="92"/>
    </location>
</feature>
<dbReference type="PANTHER" id="PTHR11552:SF147">
    <property type="entry name" value="CHOLINE DEHYDROGENASE, MITOCHONDRIAL"/>
    <property type="match status" value="1"/>
</dbReference>
<organism evidence="2 3">
    <name type="scientific">Allacma fusca</name>
    <dbReference type="NCBI Taxonomy" id="39272"/>
    <lineage>
        <taxon>Eukaryota</taxon>
        <taxon>Metazoa</taxon>
        <taxon>Ecdysozoa</taxon>
        <taxon>Arthropoda</taxon>
        <taxon>Hexapoda</taxon>
        <taxon>Collembola</taxon>
        <taxon>Symphypleona</taxon>
        <taxon>Sminthuridae</taxon>
        <taxon>Allacma</taxon>
    </lineage>
</organism>
<dbReference type="OrthoDB" id="269227at2759"/>
<dbReference type="Proteomes" id="UP000708208">
    <property type="component" value="Unassembled WGS sequence"/>
</dbReference>
<keyword evidence="1" id="KW-0472">Membrane</keyword>
<keyword evidence="1" id="KW-0812">Transmembrane</keyword>
<evidence type="ECO:0000313" key="3">
    <source>
        <dbReference type="Proteomes" id="UP000708208"/>
    </source>
</evidence>
<accession>A0A8J2KCS8</accession>
<evidence type="ECO:0008006" key="4">
    <source>
        <dbReference type="Google" id="ProtNLM"/>
    </source>
</evidence>
<reference evidence="2" key="1">
    <citation type="submission" date="2021-06" db="EMBL/GenBank/DDBJ databases">
        <authorList>
            <person name="Hodson N. C."/>
            <person name="Mongue J. A."/>
            <person name="Jaron S. K."/>
        </authorList>
    </citation>
    <scope>NUCLEOTIDE SEQUENCE</scope>
</reference>
<feature type="non-terminal residue" evidence="2">
    <location>
        <position position="116"/>
    </location>
</feature>
<name>A0A8J2KCS8_9HEXA</name>
<dbReference type="EMBL" id="CAJVCH010260837">
    <property type="protein sequence ID" value="CAG7734002.1"/>
    <property type="molecule type" value="Genomic_DNA"/>
</dbReference>
<dbReference type="InterPro" id="IPR012132">
    <property type="entry name" value="GMC_OxRdtase"/>
</dbReference>
<keyword evidence="3" id="KW-1185">Reference proteome</keyword>
<evidence type="ECO:0000256" key="1">
    <source>
        <dbReference type="SAM" id="Phobius"/>
    </source>
</evidence>
<dbReference type="PANTHER" id="PTHR11552">
    <property type="entry name" value="GLUCOSE-METHANOL-CHOLINE GMC OXIDOREDUCTASE"/>
    <property type="match status" value="1"/>
</dbReference>
<dbReference type="AlphaFoldDB" id="A0A8J2KCS8"/>
<gene>
    <name evidence="2" type="ORF">AFUS01_LOCUS22414</name>
</gene>
<evidence type="ECO:0000313" key="2">
    <source>
        <dbReference type="EMBL" id="CAG7734002.1"/>
    </source>
</evidence>
<keyword evidence="1" id="KW-1133">Transmembrane helix</keyword>
<feature type="transmembrane region" description="Helical" evidence="1">
    <location>
        <begin position="5"/>
        <end position="24"/>
    </location>
</feature>
<feature type="transmembrane region" description="Helical" evidence="1">
    <location>
        <begin position="44"/>
        <end position="63"/>
    </location>
</feature>
<protein>
    <recommendedName>
        <fullName evidence="4">Glucose dehydrogenase</fullName>
    </recommendedName>
</protein>
<comment type="caution">
    <text evidence="2">The sequence shown here is derived from an EMBL/GenBank/DDBJ whole genome shotgun (WGS) entry which is preliminary data.</text>
</comment>